<accession>A0A0E9XQW5</accession>
<protein>
    <submittedName>
        <fullName evidence="1">Uncharacterized protein</fullName>
    </submittedName>
</protein>
<reference evidence="1" key="1">
    <citation type="submission" date="2014-11" db="EMBL/GenBank/DDBJ databases">
        <authorList>
            <person name="Amaro Gonzalez C."/>
        </authorList>
    </citation>
    <scope>NUCLEOTIDE SEQUENCE</scope>
</reference>
<name>A0A0E9XQW5_ANGAN</name>
<organism evidence="1">
    <name type="scientific">Anguilla anguilla</name>
    <name type="common">European freshwater eel</name>
    <name type="synonym">Muraena anguilla</name>
    <dbReference type="NCBI Taxonomy" id="7936"/>
    <lineage>
        <taxon>Eukaryota</taxon>
        <taxon>Metazoa</taxon>
        <taxon>Chordata</taxon>
        <taxon>Craniata</taxon>
        <taxon>Vertebrata</taxon>
        <taxon>Euteleostomi</taxon>
        <taxon>Actinopterygii</taxon>
        <taxon>Neopterygii</taxon>
        <taxon>Teleostei</taxon>
        <taxon>Anguilliformes</taxon>
        <taxon>Anguillidae</taxon>
        <taxon>Anguilla</taxon>
    </lineage>
</organism>
<reference evidence="1" key="2">
    <citation type="journal article" date="2015" name="Fish Shellfish Immunol.">
        <title>Early steps in the European eel (Anguilla anguilla)-Vibrio vulnificus interaction in the gills: Role of the RtxA13 toxin.</title>
        <authorList>
            <person name="Callol A."/>
            <person name="Pajuelo D."/>
            <person name="Ebbesson L."/>
            <person name="Teles M."/>
            <person name="MacKenzie S."/>
            <person name="Amaro C."/>
        </authorList>
    </citation>
    <scope>NUCLEOTIDE SEQUENCE</scope>
</reference>
<dbReference type="EMBL" id="GBXM01003781">
    <property type="protein sequence ID" value="JAI04797.1"/>
    <property type="molecule type" value="Transcribed_RNA"/>
</dbReference>
<dbReference type="AlphaFoldDB" id="A0A0E9XQW5"/>
<evidence type="ECO:0000313" key="1">
    <source>
        <dbReference type="EMBL" id="JAI04797.1"/>
    </source>
</evidence>
<sequence>MELTQNREREREKCTKMTKQKVRNLSVEGKRNNTAGITLSDLSRYISRYISLGCIVYGTSMCGANSVVSKNSDVLFKNYVCVCVTKKVKKKFKKRTFICLFASVYNLAHQI</sequence>
<proteinExistence type="predicted"/>